<gene>
    <name evidence="1" type="ORF">AB0I59_21635</name>
</gene>
<dbReference type="RefSeq" id="WP_358135335.1">
    <property type="nucleotide sequence ID" value="NZ_JBFALK010000012.1"/>
</dbReference>
<reference evidence="1 2" key="1">
    <citation type="submission" date="2024-06" db="EMBL/GenBank/DDBJ databases">
        <title>The Natural Products Discovery Center: Release of the First 8490 Sequenced Strains for Exploring Actinobacteria Biosynthetic Diversity.</title>
        <authorList>
            <person name="Kalkreuter E."/>
            <person name="Kautsar S.A."/>
            <person name="Yang D."/>
            <person name="Bader C.D."/>
            <person name="Teijaro C.N."/>
            <person name="Fluegel L."/>
            <person name="Davis C.M."/>
            <person name="Simpson J.R."/>
            <person name="Lauterbach L."/>
            <person name="Steele A.D."/>
            <person name="Gui C."/>
            <person name="Meng S."/>
            <person name="Li G."/>
            <person name="Viehrig K."/>
            <person name="Ye F."/>
            <person name="Su P."/>
            <person name="Kiefer A.F."/>
            <person name="Nichols A."/>
            <person name="Cepeda A.J."/>
            <person name="Yan W."/>
            <person name="Fan B."/>
            <person name="Jiang Y."/>
            <person name="Adhikari A."/>
            <person name="Zheng C.-J."/>
            <person name="Schuster L."/>
            <person name="Cowan T.M."/>
            <person name="Smanski M.J."/>
            <person name="Chevrette M.G."/>
            <person name="De Carvalho L.P.S."/>
            <person name="Shen B."/>
        </authorList>
    </citation>
    <scope>NUCLEOTIDE SEQUENCE [LARGE SCALE GENOMIC DNA]</scope>
    <source>
        <strain evidence="1 2">NPDC050100</strain>
    </source>
</reference>
<proteinExistence type="predicted"/>
<name>A0ABV3GHY4_MICGL</name>
<accession>A0ABV3GHY4</accession>
<sequence length="78" mass="8261">MLVSTLGRLLTRLDGDALDRVTYAYLSHLVEDPTDRAATPASGARRHLTGIAADGKTLRGSRTSDGAVHLLAATRYGP</sequence>
<comment type="caution">
    <text evidence="1">The sequence shown here is derived from an EMBL/GenBank/DDBJ whole genome shotgun (WGS) entry which is preliminary data.</text>
</comment>
<evidence type="ECO:0000313" key="2">
    <source>
        <dbReference type="Proteomes" id="UP001551675"/>
    </source>
</evidence>
<protein>
    <submittedName>
        <fullName evidence="1">Uncharacterized protein</fullName>
    </submittedName>
</protein>
<keyword evidence="2" id="KW-1185">Reference proteome</keyword>
<organism evidence="1 2">
    <name type="scientific">Microtetraspora glauca</name>
    <dbReference type="NCBI Taxonomy" id="1996"/>
    <lineage>
        <taxon>Bacteria</taxon>
        <taxon>Bacillati</taxon>
        <taxon>Actinomycetota</taxon>
        <taxon>Actinomycetes</taxon>
        <taxon>Streptosporangiales</taxon>
        <taxon>Streptosporangiaceae</taxon>
        <taxon>Microtetraspora</taxon>
    </lineage>
</organism>
<evidence type="ECO:0000313" key="1">
    <source>
        <dbReference type="EMBL" id="MEV0971240.1"/>
    </source>
</evidence>
<dbReference type="Proteomes" id="UP001551675">
    <property type="component" value="Unassembled WGS sequence"/>
</dbReference>
<dbReference type="EMBL" id="JBFALK010000012">
    <property type="protein sequence ID" value="MEV0971240.1"/>
    <property type="molecule type" value="Genomic_DNA"/>
</dbReference>